<dbReference type="Pfam" id="PF10406">
    <property type="entry name" value="TAF8_C"/>
    <property type="match status" value="1"/>
</dbReference>
<protein>
    <recommendedName>
        <fullName evidence="3">Transcription initiation factor TFIID subunit 8</fullName>
    </recommendedName>
</protein>
<evidence type="ECO:0000259" key="8">
    <source>
        <dbReference type="SMART" id="SM00576"/>
    </source>
</evidence>
<dbReference type="SUPFAM" id="SSF47113">
    <property type="entry name" value="Histone-fold"/>
    <property type="match status" value="1"/>
</dbReference>
<dbReference type="CDD" id="cd08049">
    <property type="entry name" value="TAF8"/>
    <property type="match status" value="1"/>
</dbReference>
<sequence>MILGFELSDGVDESKRDSESDACRRVCAEDYGRAVAKVAVAQICEGVGFEAVKQSALVALSDIAVRYICDLGKSASSYASLAGRSEVSLFDIVKGLENLGSSGDLSGSSEVDHCVMESGVLKEMAEFVGTLEETPFALSIPQFPVIKYPRGIPKFSHMGEVPNGRHIPPWLPAFPDPHTYIQSPIWKERKTDPRTDKVEQVRQRRKAERSLLSLQQRLLSNSLAGSSGSGNYCVNAVKDSGASTSSNTFLAPLLPVGEKDVSTFLFPSKLANEEAEKKQVSVLETFSPAIDAMKGAESYSLNLYQRVVSERRPVHFKLKAVKKMLVEDLDVNLRSRANERRSSSSGRDDEKDDKKRRVELILRQSMENPQELSQM</sequence>
<name>A0A7C9DVN2_OPUST</name>
<dbReference type="GO" id="GO:0046982">
    <property type="term" value="F:protein heterodimerization activity"/>
    <property type="evidence" value="ECO:0007669"/>
    <property type="project" value="InterPro"/>
</dbReference>
<dbReference type="PANTHER" id="PTHR46338:SF1">
    <property type="entry name" value="TRANSCRIPTION INITIATION FACTOR TFIID SUBUNIT 8"/>
    <property type="match status" value="1"/>
</dbReference>
<dbReference type="Gene3D" id="1.10.20.10">
    <property type="entry name" value="Histone, subunit A"/>
    <property type="match status" value="1"/>
</dbReference>
<feature type="region of interest" description="Disordered" evidence="7">
    <location>
        <begin position="336"/>
        <end position="375"/>
    </location>
</feature>
<keyword evidence="5" id="KW-0804">Transcription</keyword>
<feature type="compositionally biased region" description="Basic and acidic residues" evidence="7">
    <location>
        <begin position="336"/>
        <end position="360"/>
    </location>
</feature>
<evidence type="ECO:0000313" key="9">
    <source>
        <dbReference type="EMBL" id="MBA4649843.1"/>
    </source>
</evidence>
<evidence type="ECO:0000256" key="1">
    <source>
        <dbReference type="ARBA" id="ARBA00004123"/>
    </source>
</evidence>
<evidence type="ECO:0000256" key="6">
    <source>
        <dbReference type="ARBA" id="ARBA00023242"/>
    </source>
</evidence>
<dbReference type="Pfam" id="PF07524">
    <property type="entry name" value="Bromo_TP"/>
    <property type="match status" value="1"/>
</dbReference>
<keyword evidence="6" id="KW-0539">Nucleus</keyword>
<dbReference type="CDD" id="cd00076">
    <property type="entry name" value="HFD_SF"/>
    <property type="match status" value="1"/>
</dbReference>
<reference evidence="9" key="2">
    <citation type="submission" date="2020-07" db="EMBL/GenBank/DDBJ databases">
        <authorList>
            <person name="Vera ALvarez R."/>
            <person name="Arias-Moreno D.M."/>
            <person name="Jimenez-Jacinto V."/>
            <person name="Jimenez-Bremont J.F."/>
            <person name="Swaminathan K."/>
            <person name="Moose S.P."/>
            <person name="Guerrero-Gonzalez M.L."/>
            <person name="Marino-Ramirez L."/>
            <person name="Landsman D."/>
            <person name="Rodriguez-Kessler M."/>
            <person name="Delgado-Sanchez P."/>
        </authorList>
    </citation>
    <scope>NUCLEOTIDE SEQUENCE</scope>
    <source>
        <tissue evidence="9">Cladode</tissue>
    </source>
</reference>
<dbReference type="SMART" id="SM00576">
    <property type="entry name" value="BTP"/>
    <property type="match status" value="1"/>
</dbReference>
<dbReference type="InterPro" id="IPR009072">
    <property type="entry name" value="Histone-fold"/>
</dbReference>
<reference evidence="9" key="1">
    <citation type="journal article" date="2013" name="J. Plant Res.">
        <title>Effect of fungi and light on seed germination of three Opuntia species from semiarid lands of central Mexico.</title>
        <authorList>
            <person name="Delgado-Sanchez P."/>
            <person name="Jimenez-Bremont J.F."/>
            <person name="Guerrero-Gonzalez Mde L."/>
            <person name="Flores J."/>
        </authorList>
    </citation>
    <scope>NUCLEOTIDE SEQUENCE</scope>
    <source>
        <tissue evidence="9">Cladode</tissue>
    </source>
</reference>
<accession>A0A7C9DVN2</accession>
<comment type="subcellular location">
    <subcellularLocation>
        <location evidence="1">Nucleus</location>
    </subcellularLocation>
</comment>
<dbReference type="AlphaFoldDB" id="A0A7C9DVN2"/>
<organism evidence="9">
    <name type="scientific">Opuntia streptacantha</name>
    <name type="common">Prickly pear cactus</name>
    <name type="synonym">Opuntia cardona</name>
    <dbReference type="NCBI Taxonomy" id="393608"/>
    <lineage>
        <taxon>Eukaryota</taxon>
        <taxon>Viridiplantae</taxon>
        <taxon>Streptophyta</taxon>
        <taxon>Embryophyta</taxon>
        <taxon>Tracheophyta</taxon>
        <taxon>Spermatophyta</taxon>
        <taxon>Magnoliopsida</taxon>
        <taxon>eudicotyledons</taxon>
        <taxon>Gunneridae</taxon>
        <taxon>Pentapetalae</taxon>
        <taxon>Caryophyllales</taxon>
        <taxon>Cactineae</taxon>
        <taxon>Cactaceae</taxon>
        <taxon>Opuntioideae</taxon>
        <taxon>Opuntia</taxon>
    </lineage>
</organism>
<evidence type="ECO:0000256" key="2">
    <source>
        <dbReference type="ARBA" id="ARBA00008767"/>
    </source>
</evidence>
<dbReference type="EMBL" id="GISG01162248">
    <property type="protein sequence ID" value="MBA4649843.1"/>
    <property type="molecule type" value="Transcribed_RNA"/>
</dbReference>
<dbReference type="InterPro" id="IPR037818">
    <property type="entry name" value="TAF8"/>
</dbReference>
<proteinExistence type="inferred from homology"/>
<evidence type="ECO:0000256" key="5">
    <source>
        <dbReference type="ARBA" id="ARBA00023163"/>
    </source>
</evidence>
<evidence type="ECO:0000256" key="7">
    <source>
        <dbReference type="SAM" id="MobiDB-lite"/>
    </source>
</evidence>
<dbReference type="PANTHER" id="PTHR46338">
    <property type="entry name" value="TRANSCRIPTION INITIATION FACTOR TFIID SUBUNIT 8"/>
    <property type="match status" value="1"/>
</dbReference>
<dbReference type="GO" id="GO:0005669">
    <property type="term" value="C:transcription factor TFIID complex"/>
    <property type="evidence" value="ECO:0007669"/>
    <property type="project" value="InterPro"/>
</dbReference>
<comment type="similarity">
    <text evidence="2">Belongs to the TAF8 family.</text>
</comment>
<dbReference type="InterPro" id="IPR019473">
    <property type="entry name" value="TFIID_su8_C"/>
</dbReference>
<evidence type="ECO:0000256" key="4">
    <source>
        <dbReference type="ARBA" id="ARBA00023015"/>
    </source>
</evidence>
<dbReference type="InterPro" id="IPR006565">
    <property type="entry name" value="BTP"/>
</dbReference>
<feature type="domain" description="Bromodomain associated" evidence="8">
    <location>
        <begin position="29"/>
        <end position="104"/>
    </location>
</feature>
<feature type="compositionally biased region" description="Polar residues" evidence="7">
    <location>
        <begin position="365"/>
        <end position="375"/>
    </location>
</feature>
<evidence type="ECO:0000256" key="3">
    <source>
        <dbReference type="ARBA" id="ARBA00017307"/>
    </source>
</evidence>
<keyword evidence="4" id="KW-0805">Transcription regulation</keyword>